<proteinExistence type="predicted"/>
<dbReference type="EMBL" id="FQUY01000025">
    <property type="protein sequence ID" value="SHF45420.1"/>
    <property type="molecule type" value="Genomic_DNA"/>
</dbReference>
<gene>
    <name evidence="1" type="ORF">SAMN02745133_02684</name>
</gene>
<keyword evidence="2" id="KW-1185">Reference proteome</keyword>
<evidence type="ECO:0000313" key="1">
    <source>
        <dbReference type="EMBL" id="SHF45420.1"/>
    </source>
</evidence>
<dbReference type="AlphaFoldDB" id="A0A1M5BSP0"/>
<sequence>MATKKKQKKLTNKEKRALKELRTELREKGILPPVKPKLNRNKFAIETVNEFRENFGAFGDIVYLLKAISCMAPDVDMNLKPRPQITPEQVGVVKVMKLAMEIKKFEKDIIAKGETKYSVGELYDKVVAPIVNL</sequence>
<protein>
    <submittedName>
        <fullName evidence="1">Uncharacterized protein</fullName>
    </submittedName>
</protein>
<reference evidence="2" key="1">
    <citation type="submission" date="2016-11" db="EMBL/GenBank/DDBJ databases">
        <authorList>
            <person name="Varghese N."/>
            <person name="Submissions S."/>
        </authorList>
    </citation>
    <scope>NUCLEOTIDE SEQUENCE [LARGE SCALE GENOMIC DNA]</scope>
    <source>
        <strain evidence="2">DSM 12395</strain>
    </source>
</reference>
<name>A0A1M5BSP0_9FIRM</name>
<accession>A0A1M5BSP0</accession>
<evidence type="ECO:0000313" key="2">
    <source>
        <dbReference type="Proteomes" id="UP000184148"/>
    </source>
</evidence>
<dbReference type="RefSeq" id="WP_073239887.1">
    <property type="nucleotide sequence ID" value="NZ_FQUY01000025.1"/>
</dbReference>
<dbReference type="Proteomes" id="UP000184148">
    <property type="component" value="Unassembled WGS sequence"/>
</dbReference>
<organism evidence="1 2">
    <name type="scientific">Desulforamulus putei DSM 12395</name>
    <dbReference type="NCBI Taxonomy" id="1121429"/>
    <lineage>
        <taxon>Bacteria</taxon>
        <taxon>Bacillati</taxon>
        <taxon>Bacillota</taxon>
        <taxon>Clostridia</taxon>
        <taxon>Eubacteriales</taxon>
        <taxon>Peptococcaceae</taxon>
        <taxon>Desulforamulus</taxon>
    </lineage>
</organism>
<dbReference type="STRING" id="1121429.SAMN02745133_02684"/>